<sequence>MTGIIFILTISFCVKESMGQITVTQSSSASVHVGESVTLASSKPSSKLEEVFVQPLNELVSLWWTFGSGTRLDVGTNSQPSVTVLPPSSEELSSKGSATLMCLADKGFPSDWSLSWKVDGSSKSGVASRGVMKDGVYSWSSTLTLTDAEWRGATSVVCEATQGSQIAVTKALSRAECSQ</sequence>
<evidence type="ECO:0000256" key="2">
    <source>
        <dbReference type="ARBA" id="ARBA00023319"/>
    </source>
</evidence>
<evidence type="ECO:0000259" key="4">
    <source>
        <dbReference type="PROSITE" id="PS50835"/>
    </source>
</evidence>
<dbReference type="SMART" id="SM00407">
    <property type="entry name" value="IGc1"/>
    <property type="match status" value="1"/>
</dbReference>
<evidence type="ECO:0000313" key="6">
    <source>
        <dbReference type="Proteomes" id="UP001591681"/>
    </source>
</evidence>
<comment type="caution">
    <text evidence="5">The sequence shown here is derived from an EMBL/GenBank/DDBJ whole genome shotgun (WGS) entry which is preliminary data.</text>
</comment>
<dbReference type="AlphaFoldDB" id="A0ABD1JLZ0"/>
<keyword evidence="6" id="KW-1185">Reference proteome</keyword>
<dbReference type="InterPro" id="IPR050380">
    <property type="entry name" value="Immune_Resp_Modulators"/>
</dbReference>
<dbReference type="SUPFAM" id="SSF48726">
    <property type="entry name" value="Immunoglobulin"/>
    <property type="match status" value="1"/>
</dbReference>
<feature type="signal peptide" evidence="3">
    <location>
        <begin position="1"/>
        <end position="19"/>
    </location>
</feature>
<gene>
    <name evidence="5" type="ORF">ACEWY4_016647</name>
</gene>
<dbReference type="InterPro" id="IPR007110">
    <property type="entry name" value="Ig-like_dom"/>
</dbReference>
<organism evidence="5 6">
    <name type="scientific">Coilia grayii</name>
    <name type="common">Gray's grenadier anchovy</name>
    <dbReference type="NCBI Taxonomy" id="363190"/>
    <lineage>
        <taxon>Eukaryota</taxon>
        <taxon>Metazoa</taxon>
        <taxon>Chordata</taxon>
        <taxon>Craniata</taxon>
        <taxon>Vertebrata</taxon>
        <taxon>Euteleostomi</taxon>
        <taxon>Actinopterygii</taxon>
        <taxon>Neopterygii</taxon>
        <taxon>Teleostei</taxon>
        <taxon>Clupei</taxon>
        <taxon>Clupeiformes</taxon>
        <taxon>Clupeoidei</taxon>
        <taxon>Engraulidae</taxon>
        <taxon>Coilinae</taxon>
        <taxon>Coilia</taxon>
    </lineage>
</organism>
<dbReference type="InterPro" id="IPR003597">
    <property type="entry name" value="Ig_C1-set"/>
</dbReference>
<feature type="domain" description="Ig-like" evidence="4">
    <location>
        <begin position="80"/>
        <end position="173"/>
    </location>
</feature>
<dbReference type="InterPro" id="IPR036179">
    <property type="entry name" value="Ig-like_dom_sf"/>
</dbReference>
<dbReference type="FunFam" id="2.60.40.10:FF:000283">
    <property type="entry name" value="Immunoglobulin kappa constant"/>
    <property type="match status" value="1"/>
</dbReference>
<evidence type="ECO:0000256" key="3">
    <source>
        <dbReference type="SAM" id="SignalP"/>
    </source>
</evidence>
<evidence type="ECO:0000313" key="5">
    <source>
        <dbReference type="EMBL" id="KAL2087819.1"/>
    </source>
</evidence>
<feature type="chain" id="PRO_5044867120" description="Ig-like domain-containing protein" evidence="3">
    <location>
        <begin position="20"/>
        <end position="179"/>
    </location>
</feature>
<accession>A0ABD1JLZ0</accession>
<keyword evidence="2" id="KW-0393">Immunoglobulin domain</keyword>
<name>A0ABD1JLZ0_9TELE</name>
<keyword evidence="3" id="KW-0732">Signal</keyword>
<dbReference type="InterPro" id="IPR013783">
    <property type="entry name" value="Ig-like_fold"/>
</dbReference>
<proteinExistence type="predicted"/>
<dbReference type="Pfam" id="PF07654">
    <property type="entry name" value="C1-set"/>
    <property type="match status" value="1"/>
</dbReference>
<dbReference type="Proteomes" id="UP001591681">
    <property type="component" value="Unassembled WGS sequence"/>
</dbReference>
<dbReference type="Gene3D" id="2.60.40.10">
    <property type="entry name" value="Immunoglobulins"/>
    <property type="match status" value="1"/>
</dbReference>
<dbReference type="PROSITE" id="PS50835">
    <property type="entry name" value="IG_LIKE"/>
    <property type="match status" value="1"/>
</dbReference>
<protein>
    <recommendedName>
        <fullName evidence="4">Ig-like domain-containing protein</fullName>
    </recommendedName>
</protein>
<evidence type="ECO:0000256" key="1">
    <source>
        <dbReference type="ARBA" id="ARBA00023157"/>
    </source>
</evidence>
<reference evidence="5 6" key="1">
    <citation type="submission" date="2024-09" db="EMBL/GenBank/DDBJ databases">
        <title>A chromosome-level genome assembly of Gray's grenadier anchovy, Coilia grayii.</title>
        <authorList>
            <person name="Fu Z."/>
        </authorList>
    </citation>
    <scope>NUCLEOTIDE SEQUENCE [LARGE SCALE GENOMIC DNA]</scope>
    <source>
        <strain evidence="5">G4</strain>
        <tissue evidence="5">Muscle</tissue>
    </source>
</reference>
<keyword evidence="1" id="KW-1015">Disulfide bond</keyword>
<dbReference type="EMBL" id="JBHFQA010000014">
    <property type="protein sequence ID" value="KAL2087819.1"/>
    <property type="molecule type" value="Genomic_DNA"/>
</dbReference>
<dbReference type="PANTHER" id="PTHR23411">
    <property type="entry name" value="TAPASIN"/>
    <property type="match status" value="1"/>
</dbReference>